<evidence type="ECO:0000256" key="1">
    <source>
        <dbReference type="ARBA" id="ARBA00004613"/>
    </source>
</evidence>
<dbReference type="Pfam" id="PF08702">
    <property type="entry name" value="Fib_alpha"/>
    <property type="match status" value="1"/>
</dbReference>
<dbReference type="GO" id="GO:0072377">
    <property type="term" value="P:blood coagulation, common pathway"/>
    <property type="evidence" value="ECO:0007669"/>
    <property type="project" value="TreeGrafter"/>
</dbReference>
<dbReference type="GO" id="GO:0042730">
    <property type="term" value="P:fibrinolysis"/>
    <property type="evidence" value="ECO:0007669"/>
    <property type="project" value="TreeGrafter"/>
</dbReference>
<dbReference type="InterPro" id="IPR037579">
    <property type="entry name" value="FIB_ANG-like"/>
</dbReference>
<dbReference type="Gene3D" id="1.20.5.50">
    <property type="match status" value="1"/>
</dbReference>
<reference evidence="9" key="2">
    <citation type="submission" date="2025-08" db="UniProtKB">
        <authorList>
            <consortium name="Ensembl"/>
        </authorList>
    </citation>
    <scope>IDENTIFICATION</scope>
</reference>
<dbReference type="SMART" id="SM01212">
    <property type="entry name" value="Fib_alpha"/>
    <property type="match status" value="1"/>
</dbReference>
<reference evidence="9" key="1">
    <citation type="submission" date="2020-10" db="EMBL/GenBank/DDBJ databases">
        <title>Catharus ustulatus (Swainson's thrush) genome, bCatUst1, primary haplotype v2.</title>
        <authorList>
            <person name="Delmore K."/>
            <person name="Vafadar M."/>
            <person name="Formenti G."/>
            <person name="Chow W."/>
            <person name="Pelan S."/>
            <person name="Howe K."/>
            <person name="Rhie A."/>
            <person name="Mountcastle J."/>
            <person name="Haase B."/>
            <person name="Fedrigo O."/>
            <person name="Jarvis E.D."/>
        </authorList>
    </citation>
    <scope>NUCLEOTIDE SEQUENCE [LARGE SCALE GENOMIC DNA]</scope>
</reference>
<dbReference type="GO" id="GO:0005102">
    <property type="term" value="F:signaling receptor binding"/>
    <property type="evidence" value="ECO:0007669"/>
    <property type="project" value="InterPro"/>
</dbReference>
<evidence type="ECO:0000256" key="7">
    <source>
        <dbReference type="ARBA" id="ARBA00025974"/>
    </source>
</evidence>
<dbReference type="SUPFAM" id="SSF58010">
    <property type="entry name" value="Fibrinogen coiled-coil and central regions"/>
    <property type="match status" value="1"/>
</dbReference>
<dbReference type="AlphaFoldDB" id="A0A8C3TXV0"/>
<keyword evidence="5" id="KW-0094">Blood coagulation</keyword>
<evidence type="ECO:0000313" key="10">
    <source>
        <dbReference type="Proteomes" id="UP000694563"/>
    </source>
</evidence>
<keyword evidence="4" id="KW-0175">Coiled coil</keyword>
<dbReference type="GO" id="GO:0034116">
    <property type="term" value="P:positive regulation of heterotypic cell-cell adhesion"/>
    <property type="evidence" value="ECO:0007669"/>
    <property type="project" value="TreeGrafter"/>
</dbReference>
<sequence>AYQMAVICPTNGESTFEQVGAGSGRGPRIVEHKSQSSCQSEKSWPFCADDDWGTKCPSGCRMQGLIDEKDQEFSRRIDRIKKLLSDNQNSYKKSNQIIVETDSPSADNCFCKRRLSSCKELLSS</sequence>
<keyword evidence="10" id="KW-1185">Reference proteome</keyword>
<dbReference type="InterPro" id="IPR012290">
    <property type="entry name" value="Fibrinogen_a/b/g_coil_dom"/>
</dbReference>
<proteinExistence type="predicted"/>
<name>A0A8C3TXV0_CATUS</name>
<protein>
    <recommendedName>
        <fullName evidence="8">Fibrinogen alpha/beta/gamma chain coiled coil domain-containing protein</fullName>
    </recommendedName>
</protein>
<feature type="domain" description="Fibrinogen alpha/beta/gamma chain coiled coil" evidence="8">
    <location>
        <begin position="40"/>
        <end position="119"/>
    </location>
</feature>
<dbReference type="GO" id="GO:0070527">
    <property type="term" value="P:platelet aggregation"/>
    <property type="evidence" value="ECO:0007669"/>
    <property type="project" value="TreeGrafter"/>
</dbReference>
<dbReference type="Proteomes" id="UP000694563">
    <property type="component" value="Chromosome 5"/>
</dbReference>
<evidence type="ECO:0000259" key="8">
    <source>
        <dbReference type="SMART" id="SM01212"/>
    </source>
</evidence>
<dbReference type="GO" id="GO:0030674">
    <property type="term" value="F:protein-macromolecule adaptor activity"/>
    <property type="evidence" value="ECO:0007669"/>
    <property type="project" value="TreeGrafter"/>
</dbReference>
<evidence type="ECO:0000256" key="4">
    <source>
        <dbReference type="ARBA" id="ARBA00023054"/>
    </source>
</evidence>
<comment type="subcellular location">
    <subcellularLocation>
        <location evidence="1">Secreted</location>
    </subcellularLocation>
</comment>
<evidence type="ECO:0000256" key="2">
    <source>
        <dbReference type="ARBA" id="ARBA00022525"/>
    </source>
</evidence>
<accession>A0A8C3TXV0</accession>
<evidence type="ECO:0000256" key="5">
    <source>
        <dbReference type="ARBA" id="ARBA00023084"/>
    </source>
</evidence>
<evidence type="ECO:0000256" key="3">
    <source>
        <dbReference type="ARBA" id="ARBA00022696"/>
    </source>
</evidence>
<dbReference type="GO" id="GO:0051258">
    <property type="term" value="P:protein polymerization"/>
    <property type="evidence" value="ECO:0007669"/>
    <property type="project" value="InterPro"/>
</dbReference>
<dbReference type="Ensembl" id="ENSCUST00005004177.1">
    <property type="protein sequence ID" value="ENSCUSP00005003995.1"/>
    <property type="gene ID" value="ENSCUSG00005002630.1"/>
</dbReference>
<evidence type="ECO:0000256" key="6">
    <source>
        <dbReference type="ARBA" id="ARBA00023157"/>
    </source>
</evidence>
<keyword evidence="2" id="KW-0964">Secreted</keyword>
<dbReference type="PANTHER" id="PTHR47221">
    <property type="entry name" value="FIBRINOGEN ALPHA CHAIN"/>
    <property type="match status" value="1"/>
</dbReference>
<organism evidence="9 10">
    <name type="scientific">Catharus ustulatus</name>
    <name type="common">Russet-backed thrush</name>
    <name type="synonym">Hylocichla ustulatus</name>
    <dbReference type="NCBI Taxonomy" id="91951"/>
    <lineage>
        <taxon>Eukaryota</taxon>
        <taxon>Metazoa</taxon>
        <taxon>Chordata</taxon>
        <taxon>Craniata</taxon>
        <taxon>Vertebrata</taxon>
        <taxon>Euteleostomi</taxon>
        <taxon>Archelosauria</taxon>
        <taxon>Archosauria</taxon>
        <taxon>Dinosauria</taxon>
        <taxon>Saurischia</taxon>
        <taxon>Theropoda</taxon>
        <taxon>Coelurosauria</taxon>
        <taxon>Aves</taxon>
        <taxon>Neognathae</taxon>
        <taxon>Neoaves</taxon>
        <taxon>Telluraves</taxon>
        <taxon>Australaves</taxon>
        <taxon>Passeriformes</taxon>
        <taxon>Turdidae</taxon>
        <taxon>Catharus</taxon>
    </lineage>
</organism>
<reference evidence="9" key="3">
    <citation type="submission" date="2025-09" db="UniProtKB">
        <authorList>
            <consortium name="Ensembl"/>
        </authorList>
    </citation>
    <scope>IDENTIFICATION</scope>
</reference>
<evidence type="ECO:0000313" key="9">
    <source>
        <dbReference type="Ensembl" id="ENSCUSP00005003995.1"/>
    </source>
</evidence>
<keyword evidence="6" id="KW-1015">Disulfide bond</keyword>
<dbReference type="PANTHER" id="PTHR47221:SF3">
    <property type="entry name" value="FIBRINOGEN ALPHA CHAIN"/>
    <property type="match status" value="1"/>
</dbReference>
<comment type="subunit">
    <text evidence="7">Heterohexamer; disulfide linked. Contains 2 sets of 3 non-identical chains (alpha, beta and gamma). The 2 heterotrimers are in head to head conformation with the N-termini in a small central domain.</text>
</comment>
<keyword evidence="3" id="KW-0356">Hemostasis</keyword>
<dbReference type="GO" id="GO:0005577">
    <property type="term" value="C:fibrinogen complex"/>
    <property type="evidence" value="ECO:0007669"/>
    <property type="project" value="InterPro"/>
</dbReference>
<dbReference type="GO" id="GO:0005201">
    <property type="term" value="F:extracellular matrix structural constituent"/>
    <property type="evidence" value="ECO:0007669"/>
    <property type="project" value="TreeGrafter"/>
</dbReference>